<keyword evidence="2" id="KW-1185">Reference proteome</keyword>
<dbReference type="RefSeq" id="WP_379583886.1">
    <property type="nucleotide sequence ID" value="NZ_JBHUFV010000130.1"/>
</dbReference>
<sequence length="97" mass="10846">MAADPRTSALRSIAADISWARTPNRSERTEAARKASPKSLDYWIAKTRDEGIVRPEDILAAAQNAYRAHMREMSLKAAATRRANAELQRKPALRRTA</sequence>
<organism evidence="1 2">
    <name type="scientific">Nonomuraea mangrovi</name>
    <dbReference type="NCBI Taxonomy" id="2316207"/>
    <lineage>
        <taxon>Bacteria</taxon>
        <taxon>Bacillati</taxon>
        <taxon>Actinomycetota</taxon>
        <taxon>Actinomycetes</taxon>
        <taxon>Streptosporangiales</taxon>
        <taxon>Streptosporangiaceae</taxon>
        <taxon>Nonomuraea</taxon>
    </lineage>
</organism>
<evidence type="ECO:0000313" key="1">
    <source>
        <dbReference type="EMBL" id="MFD1940569.1"/>
    </source>
</evidence>
<name>A0ABW4TH11_9ACTN</name>
<evidence type="ECO:0000313" key="2">
    <source>
        <dbReference type="Proteomes" id="UP001597368"/>
    </source>
</evidence>
<proteinExistence type="predicted"/>
<comment type="caution">
    <text evidence="1">The sequence shown here is derived from an EMBL/GenBank/DDBJ whole genome shotgun (WGS) entry which is preliminary data.</text>
</comment>
<protein>
    <recommendedName>
        <fullName evidence="3">Transposase</fullName>
    </recommendedName>
</protein>
<evidence type="ECO:0008006" key="3">
    <source>
        <dbReference type="Google" id="ProtNLM"/>
    </source>
</evidence>
<gene>
    <name evidence="1" type="ORF">ACFSKW_54860</name>
</gene>
<reference evidence="2" key="1">
    <citation type="journal article" date="2019" name="Int. J. Syst. Evol. Microbiol.">
        <title>The Global Catalogue of Microorganisms (GCM) 10K type strain sequencing project: providing services to taxonomists for standard genome sequencing and annotation.</title>
        <authorList>
            <consortium name="The Broad Institute Genomics Platform"/>
            <consortium name="The Broad Institute Genome Sequencing Center for Infectious Disease"/>
            <person name="Wu L."/>
            <person name="Ma J."/>
        </authorList>
    </citation>
    <scope>NUCLEOTIDE SEQUENCE [LARGE SCALE GENOMIC DNA]</scope>
    <source>
        <strain evidence="2">ICMP 6774ER</strain>
    </source>
</reference>
<dbReference type="EMBL" id="JBHUFV010000130">
    <property type="protein sequence ID" value="MFD1940569.1"/>
    <property type="molecule type" value="Genomic_DNA"/>
</dbReference>
<accession>A0ABW4TH11</accession>
<dbReference type="Proteomes" id="UP001597368">
    <property type="component" value="Unassembled WGS sequence"/>
</dbReference>